<dbReference type="AlphaFoldDB" id="A0A0E9WJ53"/>
<organism evidence="1">
    <name type="scientific">Anguilla anguilla</name>
    <name type="common">European freshwater eel</name>
    <name type="synonym">Muraena anguilla</name>
    <dbReference type="NCBI Taxonomy" id="7936"/>
    <lineage>
        <taxon>Eukaryota</taxon>
        <taxon>Metazoa</taxon>
        <taxon>Chordata</taxon>
        <taxon>Craniata</taxon>
        <taxon>Vertebrata</taxon>
        <taxon>Euteleostomi</taxon>
        <taxon>Actinopterygii</taxon>
        <taxon>Neopterygii</taxon>
        <taxon>Teleostei</taxon>
        <taxon>Anguilliformes</taxon>
        <taxon>Anguillidae</taxon>
        <taxon>Anguilla</taxon>
    </lineage>
</organism>
<protein>
    <submittedName>
        <fullName evidence="1">Uncharacterized protein</fullName>
    </submittedName>
</protein>
<sequence>MLPHLPFGTENHRSAETAMHFKTLYKVKEKEGKKIVIFITINLRNVHLLNTALLPYLHVTLKKILQYATVG</sequence>
<name>A0A0E9WJ53_ANGAN</name>
<accession>A0A0E9WJ53</accession>
<reference evidence="1" key="1">
    <citation type="submission" date="2014-11" db="EMBL/GenBank/DDBJ databases">
        <authorList>
            <person name="Amaro Gonzalez C."/>
        </authorList>
    </citation>
    <scope>NUCLEOTIDE SEQUENCE</scope>
</reference>
<dbReference type="EMBL" id="GBXM01018962">
    <property type="protein sequence ID" value="JAH89615.1"/>
    <property type="molecule type" value="Transcribed_RNA"/>
</dbReference>
<reference evidence="1" key="2">
    <citation type="journal article" date="2015" name="Fish Shellfish Immunol.">
        <title>Early steps in the European eel (Anguilla anguilla)-Vibrio vulnificus interaction in the gills: Role of the RtxA13 toxin.</title>
        <authorList>
            <person name="Callol A."/>
            <person name="Pajuelo D."/>
            <person name="Ebbesson L."/>
            <person name="Teles M."/>
            <person name="MacKenzie S."/>
            <person name="Amaro C."/>
        </authorList>
    </citation>
    <scope>NUCLEOTIDE SEQUENCE</scope>
</reference>
<evidence type="ECO:0000313" key="1">
    <source>
        <dbReference type="EMBL" id="JAH89615.1"/>
    </source>
</evidence>
<proteinExistence type="predicted"/>